<dbReference type="AlphaFoldDB" id="W7II06"/>
<reference evidence="1 2" key="1">
    <citation type="journal article" date="2014" name="Genome Announc.">
        <title>Draft Genome Sequence of the Antitrypanosomally Active Sponge-Associated Bacterium Actinokineospora sp. Strain EG49.</title>
        <authorList>
            <person name="Harjes J."/>
            <person name="Ryu T."/>
            <person name="Abdelmohsen U.R."/>
            <person name="Moitinho-Silva L."/>
            <person name="Horn H."/>
            <person name="Ravasi T."/>
            <person name="Hentschel U."/>
        </authorList>
    </citation>
    <scope>NUCLEOTIDE SEQUENCE [LARGE SCALE GENOMIC DNA]</scope>
    <source>
        <strain evidence="1 2">EG49</strain>
    </source>
</reference>
<dbReference type="STRING" id="909613.UO65_4707"/>
<comment type="caution">
    <text evidence="1">The sequence shown here is derived from an EMBL/GenBank/DDBJ whole genome shotgun (WGS) entry which is preliminary data.</text>
</comment>
<protein>
    <submittedName>
        <fullName evidence="1">Uncharacterized protein</fullName>
    </submittedName>
</protein>
<proteinExistence type="predicted"/>
<keyword evidence="2" id="KW-1185">Reference proteome</keyword>
<evidence type="ECO:0000313" key="1">
    <source>
        <dbReference type="EMBL" id="EWC59998.1"/>
    </source>
</evidence>
<name>W7II06_9PSEU</name>
<organism evidence="1 2">
    <name type="scientific">Actinokineospora spheciospongiae</name>
    <dbReference type="NCBI Taxonomy" id="909613"/>
    <lineage>
        <taxon>Bacteria</taxon>
        <taxon>Bacillati</taxon>
        <taxon>Actinomycetota</taxon>
        <taxon>Actinomycetes</taxon>
        <taxon>Pseudonocardiales</taxon>
        <taxon>Pseudonocardiaceae</taxon>
        <taxon>Actinokineospora</taxon>
    </lineage>
</organism>
<dbReference type="EMBL" id="AYXG01000179">
    <property type="protein sequence ID" value="EWC59998.1"/>
    <property type="molecule type" value="Genomic_DNA"/>
</dbReference>
<evidence type="ECO:0000313" key="2">
    <source>
        <dbReference type="Proteomes" id="UP000019277"/>
    </source>
</evidence>
<gene>
    <name evidence="1" type="ORF">UO65_4707</name>
</gene>
<accession>W7II06</accession>
<dbReference type="Proteomes" id="UP000019277">
    <property type="component" value="Unassembled WGS sequence"/>
</dbReference>
<sequence length="38" mass="4446">MIRRYRDEVARDRAAFPEYRVETRTVTRSAWSAAAASE</sequence>